<accession>A0A6A6T587</accession>
<dbReference type="AlphaFoldDB" id="A0A6A6T587"/>
<protein>
    <submittedName>
        <fullName evidence="1">Uncharacterized protein</fullName>
    </submittedName>
</protein>
<gene>
    <name evidence="1" type="ORF">K491DRAFT_693107</name>
</gene>
<keyword evidence="2" id="KW-1185">Reference proteome</keyword>
<sequence length="92" mass="10814">MHRSRNPSLIHTTLIALPDTQSTTTPNPEILRAYAQLSNTRALAKRLDRFAQTHQCHLQRRFTLRYEISMGAQNLEFWIFRSARLFWGTETL</sequence>
<dbReference type="Proteomes" id="UP000799324">
    <property type="component" value="Unassembled WGS sequence"/>
</dbReference>
<organism evidence="1 2">
    <name type="scientific">Lophiostoma macrostomum CBS 122681</name>
    <dbReference type="NCBI Taxonomy" id="1314788"/>
    <lineage>
        <taxon>Eukaryota</taxon>
        <taxon>Fungi</taxon>
        <taxon>Dikarya</taxon>
        <taxon>Ascomycota</taxon>
        <taxon>Pezizomycotina</taxon>
        <taxon>Dothideomycetes</taxon>
        <taxon>Pleosporomycetidae</taxon>
        <taxon>Pleosporales</taxon>
        <taxon>Lophiostomataceae</taxon>
        <taxon>Lophiostoma</taxon>
    </lineage>
</organism>
<reference evidence="1" key="1">
    <citation type="journal article" date="2020" name="Stud. Mycol.">
        <title>101 Dothideomycetes genomes: a test case for predicting lifestyles and emergence of pathogens.</title>
        <authorList>
            <person name="Haridas S."/>
            <person name="Albert R."/>
            <person name="Binder M."/>
            <person name="Bloem J."/>
            <person name="Labutti K."/>
            <person name="Salamov A."/>
            <person name="Andreopoulos B."/>
            <person name="Baker S."/>
            <person name="Barry K."/>
            <person name="Bills G."/>
            <person name="Bluhm B."/>
            <person name="Cannon C."/>
            <person name="Castanera R."/>
            <person name="Culley D."/>
            <person name="Daum C."/>
            <person name="Ezra D."/>
            <person name="Gonzalez J."/>
            <person name="Henrissat B."/>
            <person name="Kuo A."/>
            <person name="Liang C."/>
            <person name="Lipzen A."/>
            <person name="Lutzoni F."/>
            <person name="Magnuson J."/>
            <person name="Mondo S."/>
            <person name="Nolan M."/>
            <person name="Ohm R."/>
            <person name="Pangilinan J."/>
            <person name="Park H.-J."/>
            <person name="Ramirez L."/>
            <person name="Alfaro M."/>
            <person name="Sun H."/>
            <person name="Tritt A."/>
            <person name="Yoshinaga Y."/>
            <person name="Zwiers L.-H."/>
            <person name="Turgeon B."/>
            <person name="Goodwin S."/>
            <person name="Spatafora J."/>
            <person name="Crous P."/>
            <person name="Grigoriev I."/>
        </authorList>
    </citation>
    <scope>NUCLEOTIDE SEQUENCE</scope>
    <source>
        <strain evidence="1">CBS 122681</strain>
    </source>
</reference>
<name>A0A6A6T587_9PLEO</name>
<dbReference type="EMBL" id="MU004352">
    <property type="protein sequence ID" value="KAF2655219.1"/>
    <property type="molecule type" value="Genomic_DNA"/>
</dbReference>
<proteinExistence type="predicted"/>
<evidence type="ECO:0000313" key="2">
    <source>
        <dbReference type="Proteomes" id="UP000799324"/>
    </source>
</evidence>
<evidence type="ECO:0000313" key="1">
    <source>
        <dbReference type="EMBL" id="KAF2655219.1"/>
    </source>
</evidence>